<keyword evidence="2" id="KW-0378">Hydrolase</keyword>
<dbReference type="GO" id="GO:0004252">
    <property type="term" value="F:serine-type endopeptidase activity"/>
    <property type="evidence" value="ECO:0007669"/>
    <property type="project" value="TreeGrafter"/>
</dbReference>
<evidence type="ECO:0000313" key="8">
    <source>
        <dbReference type="Proteomes" id="UP000053424"/>
    </source>
</evidence>
<evidence type="ECO:0000256" key="2">
    <source>
        <dbReference type="ARBA" id="ARBA00022801"/>
    </source>
</evidence>
<keyword evidence="3" id="KW-0645">Protease</keyword>
<gene>
    <name evidence="7" type="ORF">M413DRAFT_435188</name>
</gene>
<comment type="similarity">
    <text evidence="1">Belongs to the peptidase S9C family.</text>
</comment>
<dbReference type="InterPro" id="IPR015943">
    <property type="entry name" value="WD40/YVTN_repeat-like_dom_sf"/>
</dbReference>
<sequence>MGSTASSTDKSASIDSEPRIQPQVPNRRLHPEHSPTRIASQVKVRDVKISPDGKLILYQVTPFYRATNRAVSALWLAEADQPQSAIQLTSGEFNDREGVFHPDGSRILFLSDRNDPGKASFIYALSLGHPPPVGYQGRHRNASEAPTKPEPIILTSKFNNKGVRGFEVSPDGKWVAFSSPDEPTPEALEKLQEKNDARVIDSKDGESRLRVYNCETDEIRTLDNIRSDKHVEAFTWSPDSRYLLYRLRENVGTEWTEFEVSLEFISVMDEHARPKFLRSFPRSPSGQNIWLSSGHVMSLQSYDPHRLLDARTLHVHHLTSSHLDSERIYGVENDAVRILRAHNPHANTIHEGHDFIAAEVSHDTDTQIDIITFSPGSPQHIHKFMLFRTFSDAIWFNSWDVKRVLEPDGEITYVFAGVLSSGPRHEPPNVWSGRIRVKGTLTCLSKHLEWLVEAPVLRTEVIRWTTNDGIELSGLARFPPGHNPETDGRLPAVLLLHGGPYRVLLEDYMPHFCNWRELLASAGYLAISPNYRGSQGRGSTFAAAANAGIGLYDWPDCESMVNEVIHRGWADSDRLGVAGWSHGGSLAASGVTQTKTRFKAAVIGAGVTHWEGMVMESGSPELEVAIGQSPPWLQPSSTGTFSSERKTSPIHNVGGITTAILILHGEKDERVPLGQAQGFYRGLKRCAALRGRDAAQLVVYPREPHG</sequence>
<keyword evidence="3" id="KW-0720">Serine protease</keyword>
<dbReference type="Pfam" id="PF07676">
    <property type="entry name" value="PD40"/>
    <property type="match status" value="1"/>
</dbReference>
<dbReference type="EMBL" id="KN831776">
    <property type="protein sequence ID" value="KIM43012.1"/>
    <property type="molecule type" value="Genomic_DNA"/>
</dbReference>
<feature type="region of interest" description="Disordered" evidence="5">
    <location>
        <begin position="1"/>
        <end position="36"/>
    </location>
</feature>
<dbReference type="STRING" id="686832.A0A0C2YPN7"/>
<dbReference type="Gene3D" id="3.40.50.1820">
    <property type="entry name" value="alpha/beta hydrolase"/>
    <property type="match status" value="1"/>
</dbReference>
<evidence type="ECO:0000259" key="6">
    <source>
        <dbReference type="Pfam" id="PF00326"/>
    </source>
</evidence>
<dbReference type="InterPro" id="IPR011659">
    <property type="entry name" value="WD40"/>
</dbReference>
<dbReference type="GO" id="GO:0006508">
    <property type="term" value="P:proteolysis"/>
    <property type="evidence" value="ECO:0007669"/>
    <property type="project" value="InterPro"/>
</dbReference>
<dbReference type="Proteomes" id="UP000053424">
    <property type="component" value="Unassembled WGS sequence"/>
</dbReference>
<evidence type="ECO:0000256" key="1">
    <source>
        <dbReference type="ARBA" id="ARBA00010040"/>
    </source>
</evidence>
<name>A0A0C2YPN7_HEBCY</name>
<reference evidence="7 8" key="1">
    <citation type="submission" date="2014-04" db="EMBL/GenBank/DDBJ databases">
        <authorList>
            <consortium name="DOE Joint Genome Institute"/>
            <person name="Kuo A."/>
            <person name="Gay G."/>
            <person name="Dore J."/>
            <person name="Kohler A."/>
            <person name="Nagy L.G."/>
            <person name="Floudas D."/>
            <person name="Copeland A."/>
            <person name="Barry K.W."/>
            <person name="Cichocki N."/>
            <person name="Veneault-Fourrey C."/>
            <person name="LaButti K."/>
            <person name="Lindquist E.A."/>
            <person name="Lipzen A."/>
            <person name="Lundell T."/>
            <person name="Morin E."/>
            <person name="Murat C."/>
            <person name="Sun H."/>
            <person name="Tunlid A."/>
            <person name="Henrissat B."/>
            <person name="Grigoriev I.V."/>
            <person name="Hibbett D.S."/>
            <person name="Martin F."/>
            <person name="Nordberg H.P."/>
            <person name="Cantor M.N."/>
            <person name="Hua S.X."/>
        </authorList>
    </citation>
    <scope>NUCLEOTIDE SEQUENCE [LARGE SCALE GENOMIC DNA]</scope>
    <source>
        <strain evidence="8">h7</strain>
    </source>
</reference>
<dbReference type="SUPFAM" id="SSF82171">
    <property type="entry name" value="DPP6 N-terminal domain-like"/>
    <property type="match status" value="1"/>
</dbReference>
<evidence type="ECO:0000256" key="3">
    <source>
        <dbReference type="ARBA" id="ARBA00022825"/>
    </source>
</evidence>
<dbReference type="Gene3D" id="2.130.10.10">
    <property type="entry name" value="YVTN repeat-like/Quinoprotein amine dehydrogenase"/>
    <property type="match status" value="1"/>
</dbReference>
<feature type="compositionally biased region" description="Polar residues" evidence="5">
    <location>
        <begin position="1"/>
        <end position="14"/>
    </location>
</feature>
<dbReference type="AlphaFoldDB" id="A0A0C2YPN7"/>
<dbReference type="PANTHER" id="PTHR42776:SF27">
    <property type="entry name" value="DIPEPTIDYL PEPTIDASE FAMILY MEMBER 6"/>
    <property type="match status" value="1"/>
</dbReference>
<dbReference type="PANTHER" id="PTHR42776">
    <property type="entry name" value="SERINE PEPTIDASE S9 FAMILY MEMBER"/>
    <property type="match status" value="1"/>
</dbReference>
<evidence type="ECO:0000256" key="5">
    <source>
        <dbReference type="SAM" id="MobiDB-lite"/>
    </source>
</evidence>
<evidence type="ECO:0000256" key="4">
    <source>
        <dbReference type="ARBA" id="ARBA00032829"/>
    </source>
</evidence>
<dbReference type="InterPro" id="IPR011042">
    <property type="entry name" value="6-blade_b-propeller_TolB-like"/>
</dbReference>
<evidence type="ECO:0000313" key="7">
    <source>
        <dbReference type="EMBL" id="KIM43012.1"/>
    </source>
</evidence>
<feature type="domain" description="Peptidase S9 prolyl oligopeptidase catalytic" evidence="6">
    <location>
        <begin position="516"/>
        <end position="706"/>
    </location>
</feature>
<dbReference type="Pfam" id="PF00326">
    <property type="entry name" value="Peptidase_S9"/>
    <property type="match status" value="1"/>
</dbReference>
<dbReference type="InterPro" id="IPR001375">
    <property type="entry name" value="Peptidase_S9_cat"/>
</dbReference>
<dbReference type="OrthoDB" id="43744at2759"/>
<reference evidence="8" key="2">
    <citation type="submission" date="2015-01" db="EMBL/GenBank/DDBJ databases">
        <title>Evolutionary Origins and Diversification of the Mycorrhizal Mutualists.</title>
        <authorList>
            <consortium name="DOE Joint Genome Institute"/>
            <consortium name="Mycorrhizal Genomics Consortium"/>
            <person name="Kohler A."/>
            <person name="Kuo A."/>
            <person name="Nagy L.G."/>
            <person name="Floudas D."/>
            <person name="Copeland A."/>
            <person name="Barry K.W."/>
            <person name="Cichocki N."/>
            <person name="Veneault-Fourrey C."/>
            <person name="LaButti K."/>
            <person name="Lindquist E.A."/>
            <person name="Lipzen A."/>
            <person name="Lundell T."/>
            <person name="Morin E."/>
            <person name="Murat C."/>
            <person name="Riley R."/>
            <person name="Ohm R."/>
            <person name="Sun H."/>
            <person name="Tunlid A."/>
            <person name="Henrissat B."/>
            <person name="Grigoriev I.V."/>
            <person name="Hibbett D.S."/>
            <person name="Martin F."/>
        </authorList>
    </citation>
    <scope>NUCLEOTIDE SEQUENCE [LARGE SCALE GENOMIC DNA]</scope>
    <source>
        <strain evidence="8">h7</strain>
    </source>
</reference>
<dbReference type="SUPFAM" id="SSF53474">
    <property type="entry name" value="alpha/beta-Hydrolases"/>
    <property type="match status" value="1"/>
</dbReference>
<accession>A0A0C2YPN7</accession>
<keyword evidence="8" id="KW-1185">Reference proteome</keyword>
<dbReference type="HOGENOM" id="CLU_008615_2_0_1"/>
<dbReference type="Gene3D" id="2.120.10.30">
    <property type="entry name" value="TolB, C-terminal domain"/>
    <property type="match status" value="1"/>
</dbReference>
<dbReference type="InterPro" id="IPR029058">
    <property type="entry name" value="AB_hydrolase_fold"/>
</dbReference>
<protein>
    <recommendedName>
        <fullName evidence="4">Dipeptidyl-peptidase V</fullName>
    </recommendedName>
</protein>
<organism evidence="7 8">
    <name type="scientific">Hebeloma cylindrosporum</name>
    <dbReference type="NCBI Taxonomy" id="76867"/>
    <lineage>
        <taxon>Eukaryota</taxon>
        <taxon>Fungi</taxon>
        <taxon>Dikarya</taxon>
        <taxon>Basidiomycota</taxon>
        <taxon>Agaricomycotina</taxon>
        <taxon>Agaricomycetes</taxon>
        <taxon>Agaricomycetidae</taxon>
        <taxon>Agaricales</taxon>
        <taxon>Agaricineae</taxon>
        <taxon>Hymenogastraceae</taxon>
        <taxon>Hebeloma</taxon>
    </lineage>
</organism>
<proteinExistence type="inferred from homology"/>